<keyword evidence="6 9" id="KW-0812">Transmembrane</keyword>
<keyword evidence="8 9" id="KW-0472">Membrane</keyword>
<evidence type="ECO:0000256" key="7">
    <source>
        <dbReference type="ARBA" id="ARBA00022989"/>
    </source>
</evidence>
<feature type="transmembrane region" description="Helical" evidence="9">
    <location>
        <begin position="201"/>
        <end position="220"/>
    </location>
</feature>
<feature type="transmembrane region" description="Helical" evidence="9">
    <location>
        <begin position="330"/>
        <end position="349"/>
    </location>
</feature>
<feature type="transmembrane region" description="Helical" evidence="9">
    <location>
        <begin position="74"/>
        <end position="92"/>
    </location>
</feature>
<dbReference type="EMBL" id="MJMJ01000012">
    <property type="protein sequence ID" value="OLQ90204.1"/>
    <property type="molecule type" value="Genomic_DNA"/>
</dbReference>
<feature type="transmembrane region" description="Helical" evidence="9">
    <location>
        <begin position="297"/>
        <end position="318"/>
    </location>
</feature>
<comment type="subcellular location">
    <subcellularLocation>
        <location evidence="1">Cell membrane</location>
        <topology evidence="1">Multi-pass membrane protein</topology>
    </subcellularLocation>
</comment>
<dbReference type="SUPFAM" id="SSF103473">
    <property type="entry name" value="MFS general substrate transporter"/>
    <property type="match status" value="1"/>
</dbReference>
<dbReference type="InterPro" id="IPR020846">
    <property type="entry name" value="MFS_dom"/>
</dbReference>
<dbReference type="PANTHER" id="PTHR23535">
    <property type="entry name" value="SUGAR EFFLUX TRANSPORTER A-RELATED"/>
    <property type="match status" value="1"/>
</dbReference>
<evidence type="ECO:0000259" key="10">
    <source>
        <dbReference type="PROSITE" id="PS50850"/>
    </source>
</evidence>
<dbReference type="Proteomes" id="UP000186313">
    <property type="component" value="Unassembled WGS sequence"/>
</dbReference>
<keyword evidence="7 9" id="KW-1133">Transmembrane helix</keyword>
<dbReference type="InterPro" id="IPR036259">
    <property type="entry name" value="MFS_trans_sf"/>
</dbReference>
<dbReference type="Gene3D" id="1.20.1250.20">
    <property type="entry name" value="MFS general substrate transporter like domains"/>
    <property type="match status" value="2"/>
</dbReference>
<feature type="domain" description="Major facilitator superfamily (MFS) profile" evidence="10">
    <location>
        <begin position="6"/>
        <end position="384"/>
    </location>
</feature>
<dbReference type="PANTHER" id="PTHR23535:SF2">
    <property type="entry name" value="SUGAR EFFLUX TRANSPORTER A-RELATED"/>
    <property type="match status" value="1"/>
</dbReference>
<feature type="transmembrane region" description="Helical" evidence="9">
    <location>
        <begin position="361"/>
        <end position="381"/>
    </location>
</feature>
<comment type="caution">
    <text evidence="11">The sequence shown here is derived from an EMBL/GenBank/DDBJ whole genome shotgun (WGS) entry which is preliminary data.</text>
</comment>
<feature type="transmembrane region" description="Helical" evidence="9">
    <location>
        <begin position="98"/>
        <end position="119"/>
    </location>
</feature>
<evidence type="ECO:0000256" key="2">
    <source>
        <dbReference type="ARBA" id="ARBA00006523"/>
    </source>
</evidence>
<evidence type="ECO:0000256" key="3">
    <source>
        <dbReference type="ARBA" id="ARBA00022448"/>
    </source>
</evidence>
<name>A0A1Q9HIQ3_9VIBR</name>
<dbReference type="AlphaFoldDB" id="A0A1Q9HIQ3"/>
<dbReference type="Pfam" id="PF07690">
    <property type="entry name" value="MFS_1"/>
    <property type="match status" value="1"/>
</dbReference>
<feature type="transmembrane region" description="Helical" evidence="9">
    <location>
        <begin position="240"/>
        <end position="259"/>
    </location>
</feature>
<organism evidence="11 12">
    <name type="scientific">Vibrio panuliri</name>
    <dbReference type="NCBI Taxonomy" id="1381081"/>
    <lineage>
        <taxon>Bacteria</taxon>
        <taxon>Pseudomonadati</taxon>
        <taxon>Pseudomonadota</taxon>
        <taxon>Gammaproteobacteria</taxon>
        <taxon>Vibrionales</taxon>
        <taxon>Vibrionaceae</taxon>
        <taxon>Vibrio</taxon>
    </lineage>
</organism>
<feature type="transmembrane region" description="Helical" evidence="9">
    <location>
        <begin position="45"/>
        <end position="62"/>
    </location>
</feature>
<dbReference type="InterPro" id="IPR011701">
    <property type="entry name" value="MFS"/>
</dbReference>
<keyword evidence="3" id="KW-0813">Transport</keyword>
<evidence type="ECO:0000313" key="12">
    <source>
        <dbReference type="Proteomes" id="UP000186313"/>
    </source>
</evidence>
<feature type="transmembrane region" description="Helical" evidence="9">
    <location>
        <begin position="7"/>
        <end position="25"/>
    </location>
</feature>
<dbReference type="CDD" id="cd17471">
    <property type="entry name" value="MFS_Set"/>
    <property type="match status" value="1"/>
</dbReference>
<dbReference type="GO" id="GO:0005886">
    <property type="term" value="C:plasma membrane"/>
    <property type="evidence" value="ECO:0007669"/>
    <property type="project" value="UniProtKB-SubCell"/>
</dbReference>
<dbReference type="GO" id="GO:0022857">
    <property type="term" value="F:transmembrane transporter activity"/>
    <property type="evidence" value="ECO:0007669"/>
    <property type="project" value="InterPro"/>
</dbReference>
<gene>
    <name evidence="11" type="ORF">BIY22_04175</name>
</gene>
<evidence type="ECO:0000256" key="8">
    <source>
        <dbReference type="ARBA" id="ARBA00023136"/>
    </source>
</evidence>
<sequence>MFKTKEALVFLVMTFFGGISGSFFYPLSSLFIIEALGASPMMLSSYMILSIVSSVAVSQLVAVKSDRGWNRKSILLFSLFCYLVTVIGFSFIRNYYLAVGFSMIFGSLSGATFGQLFALGREYADENIEDSTTFLSVMRAGIAIAWVVGPPIAFVLKSSFGFSASFLAAAGATFITLVLAVLYLPSSVIKKQDKEEPPTQGVVGATVVLFSVALIFMFSANNLYVITMPIYLSQELKVDASWVGYMFGMAALCEIPFMLKAGRLAARYGIMKLLALSLVCGCLFFIAMLTVTEFWQLLSIQILNGIFIGITATLGMVAMQDMMKDRLGTASTLFSNLLQVSMLISSLSIGVVGEMYNYRAAFYVSLGLAASSLLVLQYFVYQESNAHKRALTQPVG</sequence>
<accession>A0A1Q9HIQ3</accession>
<dbReference type="PROSITE" id="PS50850">
    <property type="entry name" value="MFS"/>
    <property type="match status" value="1"/>
</dbReference>
<evidence type="ECO:0000256" key="9">
    <source>
        <dbReference type="SAM" id="Phobius"/>
    </source>
</evidence>
<keyword evidence="5" id="KW-0762">Sugar transport</keyword>
<feature type="transmembrane region" description="Helical" evidence="9">
    <location>
        <begin position="140"/>
        <end position="160"/>
    </location>
</feature>
<feature type="transmembrane region" description="Helical" evidence="9">
    <location>
        <begin position="166"/>
        <end position="189"/>
    </location>
</feature>
<dbReference type="OrthoDB" id="7337792at2"/>
<dbReference type="STRING" id="1381081.BIY22_04175"/>
<comment type="similarity">
    <text evidence="2">Belongs to the major facilitator superfamily. Set transporter family.</text>
</comment>
<evidence type="ECO:0000256" key="5">
    <source>
        <dbReference type="ARBA" id="ARBA00022597"/>
    </source>
</evidence>
<evidence type="ECO:0000313" key="11">
    <source>
        <dbReference type="EMBL" id="OLQ90204.1"/>
    </source>
</evidence>
<evidence type="ECO:0000256" key="4">
    <source>
        <dbReference type="ARBA" id="ARBA00022475"/>
    </source>
</evidence>
<evidence type="ECO:0000256" key="6">
    <source>
        <dbReference type="ARBA" id="ARBA00022692"/>
    </source>
</evidence>
<feature type="transmembrane region" description="Helical" evidence="9">
    <location>
        <begin position="271"/>
        <end position="291"/>
    </location>
</feature>
<keyword evidence="4" id="KW-1003">Cell membrane</keyword>
<protein>
    <submittedName>
        <fullName evidence="11">MFS transporter</fullName>
    </submittedName>
</protein>
<proteinExistence type="inferred from homology"/>
<reference evidence="11 12" key="1">
    <citation type="submission" date="2016-09" db="EMBL/GenBank/DDBJ databases">
        <title>Genomic Taxonomy of the Vibrionaceae.</title>
        <authorList>
            <person name="Gonzalez-Castillo A."/>
            <person name="Gomez-Gil B."/>
            <person name="Enciso-Ibarra K."/>
        </authorList>
    </citation>
    <scope>NUCLEOTIDE SEQUENCE [LARGE SCALE GENOMIC DNA]</scope>
    <source>
        <strain evidence="11 12">CAIM 703</strain>
    </source>
</reference>
<evidence type="ECO:0000256" key="1">
    <source>
        <dbReference type="ARBA" id="ARBA00004651"/>
    </source>
</evidence>
<dbReference type="RefSeq" id="WP_075707574.1">
    <property type="nucleotide sequence ID" value="NZ_MJMJ01000012.1"/>
</dbReference>